<dbReference type="InterPro" id="IPR036890">
    <property type="entry name" value="HATPase_C_sf"/>
</dbReference>
<dbReference type="SUPFAM" id="SSF55874">
    <property type="entry name" value="ATPase domain of HSP90 chaperone/DNA topoisomerase II/histidine kinase"/>
    <property type="match status" value="1"/>
</dbReference>
<keyword evidence="6" id="KW-0808">Transferase</keyword>
<dbReference type="PROSITE" id="PS50109">
    <property type="entry name" value="HIS_KIN"/>
    <property type="match status" value="1"/>
</dbReference>
<evidence type="ECO:0000259" key="5">
    <source>
        <dbReference type="PROSITE" id="PS50113"/>
    </source>
</evidence>
<feature type="domain" description="PAC" evidence="5">
    <location>
        <begin position="77"/>
        <end position="129"/>
    </location>
</feature>
<evidence type="ECO:0000256" key="1">
    <source>
        <dbReference type="ARBA" id="ARBA00000085"/>
    </source>
</evidence>
<dbReference type="Gene3D" id="1.10.287.130">
    <property type="match status" value="1"/>
</dbReference>
<keyword evidence="3" id="KW-0597">Phosphoprotein</keyword>
<dbReference type="GO" id="GO:0000155">
    <property type="term" value="F:phosphorelay sensor kinase activity"/>
    <property type="evidence" value="ECO:0007669"/>
    <property type="project" value="InterPro"/>
</dbReference>
<dbReference type="SUPFAM" id="SSF55785">
    <property type="entry name" value="PYP-like sensor domain (PAS domain)"/>
    <property type="match status" value="1"/>
</dbReference>
<protein>
    <recommendedName>
        <fullName evidence="2">histidine kinase</fullName>
        <ecNumber evidence="2">2.7.13.3</ecNumber>
    </recommendedName>
</protein>
<dbReference type="InterPro" id="IPR004358">
    <property type="entry name" value="Sig_transdc_His_kin-like_C"/>
</dbReference>
<dbReference type="Gene3D" id="3.30.565.10">
    <property type="entry name" value="Histidine kinase-like ATPase, C-terminal domain"/>
    <property type="match status" value="1"/>
</dbReference>
<dbReference type="PANTHER" id="PTHR43547:SF2">
    <property type="entry name" value="HYBRID SIGNAL TRANSDUCTION HISTIDINE KINASE C"/>
    <property type="match status" value="1"/>
</dbReference>
<dbReference type="InterPro" id="IPR003594">
    <property type="entry name" value="HATPase_dom"/>
</dbReference>
<dbReference type="EMBL" id="CP055153">
    <property type="protein sequence ID" value="QMU28363.1"/>
    <property type="molecule type" value="Genomic_DNA"/>
</dbReference>
<dbReference type="SMART" id="SM00387">
    <property type="entry name" value="HATPase_c"/>
    <property type="match status" value="1"/>
</dbReference>
<dbReference type="EC" id="2.7.13.3" evidence="2"/>
<dbReference type="KEGG" id="add:HUW48_10100"/>
<sequence length="359" mass="40869">MLATIFDQWSQSSKKVLFLFNMATGHFDYLSPSLTTLWGIKREQVLHDPKQLITAIDQDDQEAVTLRYEKVRQGISIEIEFNISLPENQQKQVKVEAQPILDDNHVITHLMGQAEDVTLQAQYREYLMEFSRKKNNTLHIVAHDLQGPLAIMKSVASLLDADHAEHRYEELTNYTQIINKAYHDCTQLIHEVLLDEHIHSVSTPVRRNRFDVVNKVRQTASTFIKSQVVKIPIHIESPEEKIMVELDEVKFTQIINNLITNSIKYTPPKGEITISLVSEGANLLLTHADTGIGIPVELQPYLFDKYNSKARRLGLNGEKSNGIGLSIIKDLVELQGGKIEVKSEENQGTTFYLTFPLLT</sequence>
<evidence type="ECO:0000256" key="2">
    <source>
        <dbReference type="ARBA" id="ARBA00012438"/>
    </source>
</evidence>
<name>A0A7L7L6F9_9BACT</name>
<dbReference type="Gene3D" id="3.30.450.20">
    <property type="entry name" value="PAS domain"/>
    <property type="match status" value="1"/>
</dbReference>
<dbReference type="AlphaFoldDB" id="A0A7L7L6F9"/>
<dbReference type="PRINTS" id="PR00344">
    <property type="entry name" value="BCTRLSENSOR"/>
</dbReference>
<dbReference type="CDD" id="cd00075">
    <property type="entry name" value="HATPase"/>
    <property type="match status" value="1"/>
</dbReference>
<dbReference type="Proteomes" id="UP000514509">
    <property type="component" value="Chromosome"/>
</dbReference>
<organism evidence="6 7">
    <name type="scientific">Adhaeribacter radiodurans</name>
    <dbReference type="NCBI Taxonomy" id="2745197"/>
    <lineage>
        <taxon>Bacteria</taxon>
        <taxon>Pseudomonadati</taxon>
        <taxon>Bacteroidota</taxon>
        <taxon>Cytophagia</taxon>
        <taxon>Cytophagales</taxon>
        <taxon>Hymenobacteraceae</taxon>
        <taxon>Adhaeribacter</taxon>
    </lineage>
</organism>
<dbReference type="InterPro" id="IPR035965">
    <property type="entry name" value="PAS-like_dom_sf"/>
</dbReference>
<dbReference type="InterPro" id="IPR003661">
    <property type="entry name" value="HisK_dim/P_dom"/>
</dbReference>
<dbReference type="InterPro" id="IPR005467">
    <property type="entry name" value="His_kinase_dom"/>
</dbReference>
<reference evidence="6 7" key="2">
    <citation type="submission" date="2020-08" db="EMBL/GenBank/DDBJ databases">
        <title>Adhaeribacter dokdonensis sp. nov., isolated from the rhizosphere of Elymus tsukushiensis, a plant native to the Dokdo Islands, Republic of Korea.</title>
        <authorList>
            <person name="Ghim S.Y."/>
        </authorList>
    </citation>
    <scope>NUCLEOTIDE SEQUENCE [LARGE SCALE GENOMIC DNA]</scope>
    <source>
        <strain evidence="6 7">KUDC8001</strain>
    </source>
</reference>
<dbReference type="SMART" id="SM00388">
    <property type="entry name" value="HisKA"/>
    <property type="match status" value="1"/>
</dbReference>
<keyword evidence="7" id="KW-1185">Reference proteome</keyword>
<dbReference type="InterPro" id="IPR000700">
    <property type="entry name" value="PAS-assoc_C"/>
</dbReference>
<gene>
    <name evidence="6" type="ORF">HUW48_10100</name>
</gene>
<reference evidence="6 7" key="1">
    <citation type="submission" date="2020-06" db="EMBL/GenBank/DDBJ databases">
        <authorList>
            <person name="Hwang Y.J."/>
        </authorList>
    </citation>
    <scope>NUCLEOTIDE SEQUENCE [LARGE SCALE GENOMIC DNA]</scope>
    <source>
        <strain evidence="6 7">KUDC8001</strain>
    </source>
</reference>
<evidence type="ECO:0000259" key="4">
    <source>
        <dbReference type="PROSITE" id="PS50109"/>
    </source>
</evidence>
<dbReference type="PROSITE" id="PS50113">
    <property type="entry name" value="PAC"/>
    <property type="match status" value="1"/>
</dbReference>
<evidence type="ECO:0000256" key="3">
    <source>
        <dbReference type="ARBA" id="ARBA00022553"/>
    </source>
</evidence>
<dbReference type="InterPro" id="IPR036097">
    <property type="entry name" value="HisK_dim/P_sf"/>
</dbReference>
<dbReference type="PANTHER" id="PTHR43547">
    <property type="entry name" value="TWO-COMPONENT HISTIDINE KINASE"/>
    <property type="match status" value="1"/>
</dbReference>
<dbReference type="SUPFAM" id="SSF47384">
    <property type="entry name" value="Homodimeric domain of signal transducing histidine kinase"/>
    <property type="match status" value="1"/>
</dbReference>
<keyword evidence="6" id="KW-0418">Kinase</keyword>
<evidence type="ECO:0000313" key="6">
    <source>
        <dbReference type="EMBL" id="QMU28363.1"/>
    </source>
</evidence>
<feature type="domain" description="Histidine kinase" evidence="4">
    <location>
        <begin position="140"/>
        <end position="359"/>
    </location>
</feature>
<accession>A0A7L7L6F9</accession>
<evidence type="ECO:0000313" key="7">
    <source>
        <dbReference type="Proteomes" id="UP000514509"/>
    </source>
</evidence>
<dbReference type="RefSeq" id="WP_182415551.1">
    <property type="nucleotide sequence ID" value="NZ_CP055153.1"/>
</dbReference>
<dbReference type="Pfam" id="PF02518">
    <property type="entry name" value="HATPase_c"/>
    <property type="match status" value="1"/>
</dbReference>
<comment type="catalytic activity">
    <reaction evidence="1">
        <text>ATP + protein L-histidine = ADP + protein N-phospho-L-histidine.</text>
        <dbReference type="EC" id="2.7.13.3"/>
    </reaction>
</comment>
<proteinExistence type="predicted"/>